<evidence type="ECO:0000256" key="11">
    <source>
        <dbReference type="SAM" id="SignalP"/>
    </source>
</evidence>
<protein>
    <recommendedName>
        <fullName evidence="5">Proline iminopeptidase</fullName>
        <ecNumber evidence="4">3.4.11.5</ecNumber>
    </recommendedName>
    <alternativeName>
        <fullName evidence="10">Prolyl aminopeptidase</fullName>
    </alternativeName>
</protein>
<evidence type="ECO:0000313" key="14">
    <source>
        <dbReference type="Proteomes" id="UP001156873"/>
    </source>
</evidence>
<evidence type="ECO:0000256" key="7">
    <source>
        <dbReference type="ARBA" id="ARBA00022490"/>
    </source>
</evidence>
<keyword evidence="7" id="KW-0963">Cytoplasm</keyword>
<comment type="similarity">
    <text evidence="3">Belongs to the peptidase S33 family.</text>
</comment>
<dbReference type="GO" id="GO:0016787">
    <property type="term" value="F:hydrolase activity"/>
    <property type="evidence" value="ECO:0007669"/>
    <property type="project" value="UniProtKB-KW"/>
</dbReference>
<keyword evidence="9 13" id="KW-0378">Hydrolase</keyword>
<evidence type="ECO:0000256" key="3">
    <source>
        <dbReference type="ARBA" id="ARBA00010088"/>
    </source>
</evidence>
<keyword evidence="14" id="KW-1185">Reference proteome</keyword>
<dbReference type="EC" id="3.4.11.5" evidence="4"/>
<dbReference type="Proteomes" id="UP001156873">
    <property type="component" value="Unassembled WGS sequence"/>
</dbReference>
<evidence type="ECO:0000256" key="8">
    <source>
        <dbReference type="ARBA" id="ARBA00022670"/>
    </source>
</evidence>
<keyword evidence="6" id="KW-0031">Aminopeptidase</keyword>
<comment type="caution">
    <text evidence="13">The sequence shown here is derived from an EMBL/GenBank/DDBJ whole genome shotgun (WGS) entry which is preliminary data.</text>
</comment>
<organism evidence="13 14">
    <name type="scientific">Luteimonas kalidii</name>
    <dbReference type="NCBI Taxonomy" id="3042025"/>
    <lineage>
        <taxon>Bacteria</taxon>
        <taxon>Pseudomonadati</taxon>
        <taxon>Pseudomonadota</taxon>
        <taxon>Gammaproteobacteria</taxon>
        <taxon>Lysobacterales</taxon>
        <taxon>Lysobacteraceae</taxon>
        <taxon>Luteimonas</taxon>
    </lineage>
</organism>
<keyword evidence="11" id="KW-0732">Signal</keyword>
<accession>A0ABT6JYJ3</accession>
<feature type="signal peptide" evidence="11">
    <location>
        <begin position="1"/>
        <end position="20"/>
    </location>
</feature>
<evidence type="ECO:0000313" key="13">
    <source>
        <dbReference type="EMBL" id="MDH5835246.1"/>
    </source>
</evidence>
<dbReference type="InterPro" id="IPR005944">
    <property type="entry name" value="Pro_iminopeptidase"/>
</dbReference>
<comment type="subcellular location">
    <subcellularLocation>
        <location evidence="2">Cytoplasm</location>
    </subcellularLocation>
</comment>
<keyword evidence="8" id="KW-0645">Protease</keyword>
<dbReference type="InterPro" id="IPR002410">
    <property type="entry name" value="Peptidase_S33"/>
</dbReference>
<dbReference type="EMBL" id="JARXRO010000020">
    <property type="protein sequence ID" value="MDH5835246.1"/>
    <property type="molecule type" value="Genomic_DNA"/>
</dbReference>
<dbReference type="InterPro" id="IPR000073">
    <property type="entry name" value="AB_hydrolase_1"/>
</dbReference>
<dbReference type="InterPro" id="IPR029058">
    <property type="entry name" value="AB_hydrolase_fold"/>
</dbReference>
<evidence type="ECO:0000256" key="5">
    <source>
        <dbReference type="ARBA" id="ARBA00021843"/>
    </source>
</evidence>
<gene>
    <name evidence="13" type="ORF">QFW81_15125</name>
</gene>
<comment type="catalytic activity">
    <reaction evidence="1">
        <text>Release of N-terminal proline from a peptide.</text>
        <dbReference type="EC" id="3.4.11.5"/>
    </reaction>
</comment>
<evidence type="ECO:0000256" key="2">
    <source>
        <dbReference type="ARBA" id="ARBA00004496"/>
    </source>
</evidence>
<dbReference type="RefSeq" id="WP_280579946.1">
    <property type="nucleotide sequence ID" value="NZ_JARXRO010000020.1"/>
</dbReference>
<evidence type="ECO:0000256" key="4">
    <source>
        <dbReference type="ARBA" id="ARBA00012568"/>
    </source>
</evidence>
<feature type="chain" id="PRO_5046587965" description="Proline iminopeptidase" evidence="11">
    <location>
        <begin position="21"/>
        <end position="372"/>
    </location>
</feature>
<dbReference type="Pfam" id="PF00561">
    <property type="entry name" value="Abhydrolase_1"/>
    <property type="match status" value="1"/>
</dbReference>
<evidence type="ECO:0000256" key="10">
    <source>
        <dbReference type="ARBA" id="ARBA00029605"/>
    </source>
</evidence>
<sequence length="372" mass="41636">MSRCTAFFLAVLILSAPLLAWSAEPAPPKNRAEAVEVIRELRRIVTPRGVERYEMVPIGGIPQFMSIRGADRANPVLLILHGGPGFPTSTMAWWGTRGLEEYFTVVHWDQRGSGKTHLASDPEQVAPTMTPERFVDDTEEVVAWLRDEFDQDKLFVLGTSWGSYVGLKFALRRPEWLHAYIGMGQAIDIPESERRGYAFALEAARKAGNRQAVADLESIAPYAQSGGRIPLADIALERKWSDHFGGVMAYRTGQIDGIAVRLSPEYSDEQARRAYEGNVYSQDFLFSDIVGVDMSDVRRLECPLIVLAGRHDRSVNSYVAREWFETVQAPAKHFEWFEHSAHEIIAEEPGKLLMTLVQHARPLAERSGDGAP</sequence>
<evidence type="ECO:0000259" key="12">
    <source>
        <dbReference type="Pfam" id="PF00561"/>
    </source>
</evidence>
<reference evidence="13 14" key="1">
    <citation type="submission" date="2023-04" db="EMBL/GenBank/DDBJ databases">
        <title>Luteimonas sp. M1R5S59.</title>
        <authorList>
            <person name="Sun J.-Q."/>
        </authorList>
    </citation>
    <scope>NUCLEOTIDE SEQUENCE [LARGE SCALE GENOMIC DNA]</scope>
    <source>
        <strain evidence="13 14">M1R5S59</strain>
    </source>
</reference>
<dbReference type="PANTHER" id="PTHR43722">
    <property type="entry name" value="PROLINE IMINOPEPTIDASE"/>
    <property type="match status" value="1"/>
</dbReference>
<proteinExistence type="inferred from homology"/>
<dbReference type="SUPFAM" id="SSF53474">
    <property type="entry name" value="alpha/beta-Hydrolases"/>
    <property type="match status" value="1"/>
</dbReference>
<evidence type="ECO:0000256" key="1">
    <source>
        <dbReference type="ARBA" id="ARBA00001585"/>
    </source>
</evidence>
<dbReference type="Gene3D" id="3.40.50.1820">
    <property type="entry name" value="alpha/beta hydrolase"/>
    <property type="match status" value="1"/>
</dbReference>
<name>A0ABT6JYJ3_9GAMM</name>
<dbReference type="PANTHER" id="PTHR43722:SF1">
    <property type="entry name" value="PROLINE IMINOPEPTIDASE"/>
    <property type="match status" value="1"/>
</dbReference>
<feature type="domain" description="AB hydrolase-1" evidence="12">
    <location>
        <begin position="75"/>
        <end position="349"/>
    </location>
</feature>
<dbReference type="PRINTS" id="PR00793">
    <property type="entry name" value="PROAMNOPTASE"/>
</dbReference>
<evidence type="ECO:0000256" key="6">
    <source>
        <dbReference type="ARBA" id="ARBA00022438"/>
    </source>
</evidence>
<evidence type="ECO:0000256" key="9">
    <source>
        <dbReference type="ARBA" id="ARBA00022801"/>
    </source>
</evidence>